<dbReference type="Gene3D" id="3.40.50.1580">
    <property type="entry name" value="Nucleoside phosphorylase domain"/>
    <property type="match status" value="1"/>
</dbReference>
<evidence type="ECO:0000313" key="3">
    <source>
        <dbReference type="EMBL" id="KAF2306691.1"/>
    </source>
</evidence>
<keyword evidence="1" id="KW-1133">Transmembrane helix</keyword>
<keyword evidence="1" id="KW-0812">Transmembrane</keyword>
<feature type="transmembrane region" description="Helical" evidence="1">
    <location>
        <begin position="9"/>
        <end position="27"/>
    </location>
</feature>
<sequence length="321" mass="35148">MAVAGSRRMIWAVEMAVIVMGLMAMASPTMQLSMKNPLQGAVQKINDLGLSVYAIIVTATSSEEAFNESGIFNPDSSVVCKGRTFLLGTIYGRKFVFVNSPDSPAINVAITMEILADKFNLLGIIYFGSAGALNDSLSIGNVAVPNLIGSTGLWTWQPINAPKEGLLKFGEFNYPEKGENWLGSVQYDRSTAYINGTFKERFWIRVTPEWQKIAEEICEVDSVQVVHGLRISSADTYVNNEAYKNFLYNTFKTSVVDKSSVAVALGAYTNELPFILFNGVSNYANGSDVKNSTLANANAVKVLNRFIQRLLLPVPASYDDE</sequence>
<reference evidence="3 4" key="1">
    <citation type="journal article" date="2020" name="Mol. Plant">
        <title>The Chromosome-Based Rubber Tree Genome Provides New Insights into Spurge Genome Evolution and Rubber Biosynthesis.</title>
        <authorList>
            <person name="Liu J."/>
            <person name="Shi C."/>
            <person name="Shi C.C."/>
            <person name="Li W."/>
            <person name="Zhang Q.J."/>
            <person name="Zhang Y."/>
            <person name="Li K."/>
            <person name="Lu H.F."/>
            <person name="Shi C."/>
            <person name="Zhu S.T."/>
            <person name="Xiao Z.Y."/>
            <person name="Nan H."/>
            <person name="Yue Y."/>
            <person name="Zhu X.G."/>
            <person name="Wu Y."/>
            <person name="Hong X.N."/>
            <person name="Fan G.Y."/>
            <person name="Tong Y."/>
            <person name="Zhang D."/>
            <person name="Mao C.L."/>
            <person name="Liu Y.L."/>
            <person name="Hao S.J."/>
            <person name="Liu W.Q."/>
            <person name="Lv M.Q."/>
            <person name="Zhang H.B."/>
            <person name="Liu Y."/>
            <person name="Hu-Tang G.R."/>
            <person name="Wang J.P."/>
            <person name="Wang J.H."/>
            <person name="Sun Y.H."/>
            <person name="Ni S.B."/>
            <person name="Chen W.B."/>
            <person name="Zhang X.C."/>
            <person name="Jiao Y.N."/>
            <person name="Eichler E.E."/>
            <person name="Li G.H."/>
            <person name="Liu X."/>
            <person name="Gao L.Z."/>
        </authorList>
    </citation>
    <scope>NUCLEOTIDE SEQUENCE [LARGE SCALE GENOMIC DNA]</scope>
    <source>
        <strain evidence="4">cv. GT1</strain>
        <tissue evidence="3">Leaf</tissue>
    </source>
</reference>
<protein>
    <recommendedName>
        <fullName evidence="2">Nucleoside phosphorylase domain-containing protein</fullName>
    </recommendedName>
</protein>
<dbReference type="GO" id="GO:0003824">
    <property type="term" value="F:catalytic activity"/>
    <property type="evidence" value="ECO:0007669"/>
    <property type="project" value="InterPro"/>
</dbReference>
<dbReference type="SUPFAM" id="SSF53167">
    <property type="entry name" value="Purine and uridine phosphorylases"/>
    <property type="match status" value="1"/>
</dbReference>
<keyword evidence="4" id="KW-1185">Reference proteome</keyword>
<gene>
    <name evidence="3" type="ORF">GH714_020505</name>
</gene>
<comment type="caution">
    <text evidence="3">The sequence shown here is derived from an EMBL/GenBank/DDBJ whole genome shotgun (WGS) entry which is preliminary data.</text>
</comment>
<dbReference type="AlphaFoldDB" id="A0A6A6LZ32"/>
<dbReference type="EMBL" id="JAAGAX010000008">
    <property type="protein sequence ID" value="KAF2306691.1"/>
    <property type="molecule type" value="Genomic_DNA"/>
</dbReference>
<dbReference type="InterPro" id="IPR000845">
    <property type="entry name" value="Nucleoside_phosphorylase_d"/>
</dbReference>
<dbReference type="InterPro" id="IPR035994">
    <property type="entry name" value="Nucleoside_phosphorylase_sf"/>
</dbReference>
<dbReference type="PANTHER" id="PTHR21234:SF45">
    <property type="entry name" value="NUCLEOSIDE PHOSPHORYLASE DOMAIN-CONTAINING PROTEIN"/>
    <property type="match status" value="1"/>
</dbReference>
<name>A0A6A6LZ32_HEVBR</name>
<evidence type="ECO:0000259" key="2">
    <source>
        <dbReference type="Pfam" id="PF01048"/>
    </source>
</evidence>
<dbReference type="GO" id="GO:0009116">
    <property type="term" value="P:nucleoside metabolic process"/>
    <property type="evidence" value="ECO:0007669"/>
    <property type="project" value="InterPro"/>
</dbReference>
<evidence type="ECO:0000256" key="1">
    <source>
        <dbReference type="SAM" id="Phobius"/>
    </source>
</evidence>
<accession>A0A6A6LZ32</accession>
<dbReference type="Pfam" id="PF01048">
    <property type="entry name" value="PNP_UDP_1"/>
    <property type="match status" value="1"/>
</dbReference>
<evidence type="ECO:0000313" key="4">
    <source>
        <dbReference type="Proteomes" id="UP000467840"/>
    </source>
</evidence>
<dbReference type="Proteomes" id="UP000467840">
    <property type="component" value="Chromosome 9"/>
</dbReference>
<feature type="domain" description="Nucleoside phosphorylase" evidence="2">
    <location>
        <begin position="79"/>
        <end position="307"/>
    </location>
</feature>
<dbReference type="PANTHER" id="PTHR21234">
    <property type="entry name" value="PURINE NUCLEOSIDE PHOSPHORYLASE"/>
    <property type="match status" value="1"/>
</dbReference>
<organism evidence="3 4">
    <name type="scientific">Hevea brasiliensis</name>
    <name type="common">Para rubber tree</name>
    <name type="synonym">Siphonia brasiliensis</name>
    <dbReference type="NCBI Taxonomy" id="3981"/>
    <lineage>
        <taxon>Eukaryota</taxon>
        <taxon>Viridiplantae</taxon>
        <taxon>Streptophyta</taxon>
        <taxon>Embryophyta</taxon>
        <taxon>Tracheophyta</taxon>
        <taxon>Spermatophyta</taxon>
        <taxon>Magnoliopsida</taxon>
        <taxon>eudicotyledons</taxon>
        <taxon>Gunneridae</taxon>
        <taxon>Pentapetalae</taxon>
        <taxon>rosids</taxon>
        <taxon>fabids</taxon>
        <taxon>Malpighiales</taxon>
        <taxon>Euphorbiaceae</taxon>
        <taxon>Crotonoideae</taxon>
        <taxon>Micrandreae</taxon>
        <taxon>Hevea</taxon>
    </lineage>
</organism>
<proteinExistence type="predicted"/>
<keyword evidence="1" id="KW-0472">Membrane</keyword>